<evidence type="ECO:0000313" key="14">
    <source>
        <dbReference type="Proteomes" id="UP001334084"/>
    </source>
</evidence>
<comment type="domain">
    <text evidence="11">The DHHC domain is required for palmitoyltransferase activity.</text>
</comment>
<evidence type="ECO:0000256" key="7">
    <source>
        <dbReference type="ARBA" id="ARBA00023288"/>
    </source>
</evidence>
<dbReference type="PANTHER" id="PTHR22883">
    <property type="entry name" value="ZINC FINGER DHHC DOMAIN CONTAINING PROTEIN"/>
    <property type="match status" value="1"/>
</dbReference>
<dbReference type="GO" id="GO:0016020">
    <property type="term" value="C:membrane"/>
    <property type="evidence" value="ECO:0007669"/>
    <property type="project" value="UniProtKB-SubCell"/>
</dbReference>
<accession>A0AAX4JDV0</accession>
<protein>
    <recommendedName>
        <fullName evidence="11">Palmitoyltransferase</fullName>
        <ecNumber evidence="11">2.3.1.225</ecNumber>
    </recommendedName>
</protein>
<keyword evidence="5 11" id="KW-0472">Membrane</keyword>
<comment type="similarity">
    <text evidence="9">Belongs to the DHHC palmitoyltransferase family. PFA5 subfamily.</text>
</comment>
<evidence type="ECO:0000256" key="10">
    <source>
        <dbReference type="ARBA" id="ARBA00048048"/>
    </source>
</evidence>
<sequence length="260" mass="31418">MSYDKKEKRLKILCIHLLLYVSSFLYFIHVYSSFYEYLVFLIVLYINFLSLINLLLVNPGYICKKIKNMNIKEEVCYENGIEVLKNFIESHWVLIIKKSGDQVTYKYCEECNIYKIKGISHCYDCNCCVHEMDHHCYWLDTCIARNNIREFYVYLFTNIFIISYFSLFVNYLYNLTYELDNSLYRFIFYFISFLLLTCYLFLFILSLFSIYYLYLAITGIKSREFIKNIKRTDKIKVRACLMEYLVDHKIISCNSNHNTI</sequence>
<comment type="subcellular location">
    <subcellularLocation>
        <location evidence="1">Membrane</location>
        <topology evidence="1">Multi-pass membrane protein</topology>
    </subcellularLocation>
</comment>
<dbReference type="GO" id="GO:0019706">
    <property type="term" value="F:protein-cysteine S-palmitoyltransferase activity"/>
    <property type="evidence" value="ECO:0007669"/>
    <property type="project" value="UniProtKB-EC"/>
</dbReference>
<dbReference type="Proteomes" id="UP001334084">
    <property type="component" value="Chromosome 7"/>
</dbReference>
<feature type="transmembrane region" description="Helical" evidence="11">
    <location>
        <begin position="186"/>
        <end position="214"/>
    </location>
</feature>
<dbReference type="GeneID" id="90541776"/>
<evidence type="ECO:0000313" key="13">
    <source>
        <dbReference type="EMBL" id="WUR03951.1"/>
    </source>
</evidence>
<feature type="transmembrane region" description="Helical" evidence="11">
    <location>
        <begin position="12"/>
        <end position="31"/>
    </location>
</feature>
<organism evidence="13 14">
    <name type="scientific">Vairimorpha necatrix</name>
    <dbReference type="NCBI Taxonomy" id="6039"/>
    <lineage>
        <taxon>Eukaryota</taxon>
        <taxon>Fungi</taxon>
        <taxon>Fungi incertae sedis</taxon>
        <taxon>Microsporidia</taxon>
        <taxon>Nosematidae</taxon>
        <taxon>Vairimorpha</taxon>
    </lineage>
</organism>
<dbReference type="PANTHER" id="PTHR22883:SF23">
    <property type="entry name" value="PALMITOYLTRANSFERASE ZDHHC6"/>
    <property type="match status" value="1"/>
</dbReference>
<keyword evidence="8 11" id="KW-0012">Acyltransferase</keyword>
<evidence type="ECO:0000256" key="8">
    <source>
        <dbReference type="ARBA" id="ARBA00023315"/>
    </source>
</evidence>
<dbReference type="PROSITE" id="PS50216">
    <property type="entry name" value="DHHC"/>
    <property type="match status" value="1"/>
</dbReference>
<dbReference type="KEGG" id="vnx:VNE69_07020"/>
<proteinExistence type="inferred from homology"/>
<dbReference type="GO" id="GO:0005783">
    <property type="term" value="C:endoplasmic reticulum"/>
    <property type="evidence" value="ECO:0007669"/>
    <property type="project" value="TreeGrafter"/>
</dbReference>
<comment type="catalytic activity">
    <reaction evidence="10 11">
        <text>L-cysteinyl-[protein] + hexadecanoyl-CoA = S-hexadecanoyl-L-cysteinyl-[protein] + CoA</text>
        <dbReference type="Rhea" id="RHEA:36683"/>
        <dbReference type="Rhea" id="RHEA-COMP:10131"/>
        <dbReference type="Rhea" id="RHEA-COMP:11032"/>
        <dbReference type="ChEBI" id="CHEBI:29950"/>
        <dbReference type="ChEBI" id="CHEBI:57287"/>
        <dbReference type="ChEBI" id="CHEBI:57379"/>
        <dbReference type="ChEBI" id="CHEBI:74151"/>
        <dbReference type="EC" id="2.3.1.225"/>
    </reaction>
</comment>
<feature type="transmembrane region" description="Helical" evidence="11">
    <location>
        <begin position="37"/>
        <end position="57"/>
    </location>
</feature>
<reference evidence="13" key="1">
    <citation type="journal article" date="2024" name="BMC Genomics">
        <title>Functional annotation of a divergent genome using sequence and structure-based similarity.</title>
        <authorList>
            <person name="Svedberg D."/>
            <person name="Winiger R.R."/>
            <person name="Berg A."/>
            <person name="Sharma H."/>
            <person name="Tellgren-Roth C."/>
            <person name="Debrunner-Vossbrinck B.A."/>
            <person name="Vossbrinck C.R."/>
            <person name="Barandun J."/>
        </authorList>
    </citation>
    <scope>NUCLEOTIDE SEQUENCE</scope>
    <source>
        <strain evidence="13">Illinois isolate</strain>
    </source>
</reference>
<keyword evidence="14" id="KW-1185">Reference proteome</keyword>
<dbReference type="EC" id="2.3.1.225" evidence="11"/>
<dbReference type="EMBL" id="CP142732">
    <property type="protein sequence ID" value="WUR03951.1"/>
    <property type="molecule type" value="Genomic_DNA"/>
</dbReference>
<dbReference type="AlphaFoldDB" id="A0AAX4JDV0"/>
<keyword evidence="6" id="KW-0564">Palmitate</keyword>
<feature type="domain" description="Palmitoyltransferase DHHC" evidence="12">
    <location>
        <begin position="105"/>
        <end position="228"/>
    </location>
</feature>
<feature type="transmembrane region" description="Helical" evidence="11">
    <location>
        <begin position="151"/>
        <end position="174"/>
    </location>
</feature>
<evidence type="ECO:0000256" key="11">
    <source>
        <dbReference type="RuleBase" id="RU079119"/>
    </source>
</evidence>
<gene>
    <name evidence="13" type="ORF">VNE69_07020</name>
</gene>
<keyword evidence="3 11" id="KW-0812">Transmembrane</keyword>
<evidence type="ECO:0000256" key="9">
    <source>
        <dbReference type="ARBA" id="ARBA00038298"/>
    </source>
</evidence>
<name>A0AAX4JDV0_9MICR</name>
<evidence type="ECO:0000259" key="12">
    <source>
        <dbReference type="Pfam" id="PF01529"/>
    </source>
</evidence>
<dbReference type="Pfam" id="PF01529">
    <property type="entry name" value="DHHC"/>
    <property type="match status" value="1"/>
</dbReference>
<dbReference type="GO" id="GO:0005794">
    <property type="term" value="C:Golgi apparatus"/>
    <property type="evidence" value="ECO:0007669"/>
    <property type="project" value="TreeGrafter"/>
</dbReference>
<keyword evidence="2 11" id="KW-0808">Transferase</keyword>
<dbReference type="InterPro" id="IPR039859">
    <property type="entry name" value="PFA4/ZDH16/20/ERF2-like"/>
</dbReference>
<evidence type="ECO:0000256" key="1">
    <source>
        <dbReference type="ARBA" id="ARBA00004141"/>
    </source>
</evidence>
<dbReference type="InterPro" id="IPR001594">
    <property type="entry name" value="Palmitoyltrfase_DHHC"/>
</dbReference>
<evidence type="ECO:0000256" key="6">
    <source>
        <dbReference type="ARBA" id="ARBA00023139"/>
    </source>
</evidence>
<evidence type="ECO:0000256" key="4">
    <source>
        <dbReference type="ARBA" id="ARBA00022989"/>
    </source>
</evidence>
<evidence type="ECO:0000256" key="3">
    <source>
        <dbReference type="ARBA" id="ARBA00022692"/>
    </source>
</evidence>
<dbReference type="GO" id="GO:0006612">
    <property type="term" value="P:protein targeting to membrane"/>
    <property type="evidence" value="ECO:0007669"/>
    <property type="project" value="TreeGrafter"/>
</dbReference>
<dbReference type="RefSeq" id="XP_065330096.1">
    <property type="nucleotide sequence ID" value="XM_065474024.1"/>
</dbReference>
<evidence type="ECO:0000256" key="5">
    <source>
        <dbReference type="ARBA" id="ARBA00023136"/>
    </source>
</evidence>
<evidence type="ECO:0000256" key="2">
    <source>
        <dbReference type="ARBA" id="ARBA00022679"/>
    </source>
</evidence>
<keyword evidence="4 11" id="KW-1133">Transmembrane helix</keyword>
<keyword evidence="7" id="KW-0449">Lipoprotein</keyword>